<name>A0ACC0JGL4_CHOFU</name>
<sequence>MEGLETSLADDGPSRETDGPKNLSDYGNLTKYVASYRRFTLVGLPLLSFRPTSAVQGTSETHGMPWNIFGGRQTEPEDRRPTDLSDYGNFTEYAASYRRFTLVGLPLLSFRPTSAVQGTSETHGMPWNIFGGRRTEPEDRRPTDLSDYGNFTEYAASYRRFTLVGLPLLSFRPTSAVQGTSETHGMPWNIFGGRQTEPEDRRPTDLSDYGNFTEYAASYRRFTLVGLPLLSFRPTSAVQGTSETHGMPWNIFGGRRTEPEDRRPTDLSIRGILPAVYPCGPASVELSLHERRSRYFGNTWNALERLWRTTDRAGRPTADGFINTRHPTRRFTLVGLPLLSFRPTSAVQGTSETHGMPWNIFGGRQTEPEDRRPTDLSDYGNFTEYAASYRRFTLVGLPLLSFRPTSAVQGTSETHGMPWNIFGRRRTEPEDRRPTDLSDYGNFTEYAASYRRFTLVGLPLLSFRPTSAVQGTSETHGMPWNIFGGRRTEPEDRRPTDLSDYGNFTEYAASYRRFTLVGLPLLSFRPTSAVQGTSETHGMPWNIFGGRRTEPEDRRPTDLSDYGNFTEYAASYRRFTLVGLPLLSFRPTSAVQGTSETHGMPWNIFGRRRTEPEDRRPTDLSDYGNFTEYAASYRRFTLVGLPLLSFRPTSAVQGTSETHGMPWNIFGGRRTEPEDRRPTDLSDYGNFTEYAASYRRFTLVGLPLLSFRPTSAVQGTSETHGMPWNIFGGRRTEPEDRRPTDLSDYGNFTEYAASYRRFTLVGLPLLSFRPTSAVQGTSETHGMPWNIFGGRRTEPEDRRPTDLSDYGNFTEYAASYRRFTLVGLPLLSFRPTSAVQGTSETHGMPWNIFGGRRTEPEDRRPTDLSDYGNFTEYAASYRRFTLVGLPLLSFRPTSAVQGTSETHGMPWNIFGGRRTEPEDRRPTDLSDYGNFTEYAASYRRFTLVGLPLLSFRPTSAVQGTSETHGMPWNIFGGRQTEPEDRRPTDLSDYGNFTEYAASYRRFTLVGLPLLSFRPTSAVQGTSETHGMPWNIFGGRRTEPEDRRPTDLSDYGNFTEYAASYRRFTLVGLPLLSFRPTSAVQGTSETHGMPWNIFGGRRTEPEDRRPTDLSDYGNFTEYAASYRRFTLVGLPLLSFRPTSAVQGTSETHGMPWNIFGGRQTEPEDRRPTDLSDYGNFTEYAASYRRFTLVGLPLLSFRPTSAVQGTSETHGMPWNIFGGRRTEPEDRRPTDLSDYGNFTEYAASYRRFTLVGLPLLSFRPTSAVQGTSETHGMPWNIFGGRQTEPEDRRPTDLSIRGILPAVYPCGPASVELSPHERRSRYFGNTWNALEHLWPTTDRAGRPTADGFINTRHPTRRFTLVGLPLLSFRPTSAVQGTSETHGMPWNIFGGRQTEPEDRRPTDLSDYGNFTEYAASYRRFTLVGLPLLSFRPTSAVQGTSETHGMPWNIFGGRQTEPEDRRPTDLSDYGNFTEYAASYRRFTLVGLPLLSFRPTSAVQGTSETHGMPWNIFGRRRTEHEDRRPTDLSDYGNFTEYAASYRRFTLVGLPLLSFRPTRAVQGTSETHGMPWNIFGGRQTEPEDRRLTDLSKRESNTTVTRGTLHRPPQPELKAKAIQRRSSETFRSLHYVPARSSS</sequence>
<protein>
    <submittedName>
        <fullName evidence="1">Uncharacterized protein</fullName>
    </submittedName>
</protein>
<keyword evidence="2" id="KW-1185">Reference proteome</keyword>
<proteinExistence type="predicted"/>
<reference evidence="1 2" key="1">
    <citation type="journal article" date="2022" name="Genome Biol. Evol.">
        <title>The Spruce Budworm Genome: Reconstructing the Evolutionary History of Antifreeze Proteins.</title>
        <authorList>
            <person name="Beliveau C."/>
            <person name="Gagne P."/>
            <person name="Picq S."/>
            <person name="Vernygora O."/>
            <person name="Keeling C.I."/>
            <person name="Pinkney K."/>
            <person name="Doucet D."/>
            <person name="Wen F."/>
            <person name="Johnston J.S."/>
            <person name="Maaroufi H."/>
            <person name="Boyle B."/>
            <person name="Laroche J."/>
            <person name="Dewar K."/>
            <person name="Juretic N."/>
            <person name="Blackburn G."/>
            <person name="Nisole A."/>
            <person name="Brunet B."/>
            <person name="Brandao M."/>
            <person name="Lumley L."/>
            <person name="Duan J."/>
            <person name="Quan G."/>
            <person name="Lucarotti C.J."/>
            <person name="Roe A.D."/>
            <person name="Sperling F.A.H."/>
            <person name="Levesque R.C."/>
            <person name="Cusson M."/>
        </authorList>
    </citation>
    <scope>NUCLEOTIDE SEQUENCE [LARGE SCALE GENOMIC DNA]</scope>
    <source>
        <strain evidence="1">Glfc:IPQL:Cfum</strain>
    </source>
</reference>
<accession>A0ACC0JGL4</accession>
<evidence type="ECO:0000313" key="2">
    <source>
        <dbReference type="Proteomes" id="UP001064048"/>
    </source>
</evidence>
<gene>
    <name evidence="1" type="ORF">MSG28_014267</name>
</gene>
<organism evidence="1 2">
    <name type="scientific">Choristoneura fumiferana</name>
    <name type="common">Spruce budworm moth</name>
    <name type="synonym">Archips fumiferana</name>
    <dbReference type="NCBI Taxonomy" id="7141"/>
    <lineage>
        <taxon>Eukaryota</taxon>
        <taxon>Metazoa</taxon>
        <taxon>Ecdysozoa</taxon>
        <taxon>Arthropoda</taxon>
        <taxon>Hexapoda</taxon>
        <taxon>Insecta</taxon>
        <taxon>Pterygota</taxon>
        <taxon>Neoptera</taxon>
        <taxon>Endopterygota</taxon>
        <taxon>Lepidoptera</taxon>
        <taxon>Glossata</taxon>
        <taxon>Ditrysia</taxon>
        <taxon>Tortricoidea</taxon>
        <taxon>Tortricidae</taxon>
        <taxon>Tortricinae</taxon>
        <taxon>Choristoneura</taxon>
    </lineage>
</organism>
<evidence type="ECO:0000313" key="1">
    <source>
        <dbReference type="EMBL" id="KAI8423237.1"/>
    </source>
</evidence>
<comment type="caution">
    <text evidence="1">The sequence shown here is derived from an EMBL/GenBank/DDBJ whole genome shotgun (WGS) entry which is preliminary data.</text>
</comment>
<dbReference type="EMBL" id="CM046125">
    <property type="protein sequence ID" value="KAI8423237.1"/>
    <property type="molecule type" value="Genomic_DNA"/>
</dbReference>
<dbReference type="Proteomes" id="UP001064048">
    <property type="component" value="Chromosome 25"/>
</dbReference>